<gene>
    <name evidence="1" type="ORF">DPMN_061896</name>
</gene>
<proteinExistence type="predicted"/>
<sequence length="60" mass="6867">MSYNDSVKWQVSGEHIHHRTSPRVMVNVNASTKPFFKCQERCPVKGSVAGNQPFLPYYIV</sequence>
<organism evidence="1 2">
    <name type="scientific">Dreissena polymorpha</name>
    <name type="common">Zebra mussel</name>
    <name type="synonym">Mytilus polymorpha</name>
    <dbReference type="NCBI Taxonomy" id="45954"/>
    <lineage>
        <taxon>Eukaryota</taxon>
        <taxon>Metazoa</taxon>
        <taxon>Spiralia</taxon>
        <taxon>Lophotrochozoa</taxon>
        <taxon>Mollusca</taxon>
        <taxon>Bivalvia</taxon>
        <taxon>Autobranchia</taxon>
        <taxon>Heteroconchia</taxon>
        <taxon>Euheterodonta</taxon>
        <taxon>Imparidentia</taxon>
        <taxon>Neoheterodontei</taxon>
        <taxon>Myida</taxon>
        <taxon>Dreissenoidea</taxon>
        <taxon>Dreissenidae</taxon>
        <taxon>Dreissena</taxon>
    </lineage>
</organism>
<reference evidence="1" key="1">
    <citation type="journal article" date="2019" name="bioRxiv">
        <title>The Genome of the Zebra Mussel, Dreissena polymorpha: A Resource for Invasive Species Research.</title>
        <authorList>
            <person name="McCartney M.A."/>
            <person name="Auch B."/>
            <person name="Kono T."/>
            <person name="Mallez S."/>
            <person name="Zhang Y."/>
            <person name="Obille A."/>
            <person name="Becker A."/>
            <person name="Abrahante J.E."/>
            <person name="Garbe J."/>
            <person name="Badalamenti J.P."/>
            <person name="Herman A."/>
            <person name="Mangelson H."/>
            <person name="Liachko I."/>
            <person name="Sullivan S."/>
            <person name="Sone E.D."/>
            <person name="Koren S."/>
            <person name="Silverstein K.A.T."/>
            <person name="Beckman K.B."/>
            <person name="Gohl D.M."/>
        </authorList>
    </citation>
    <scope>NUCLEOTIDE SEQUENCE</scope>
    <source>
        <strain evidence="1">Duluth1</strain>
        <tissue evidence="1">Whole animal</tissue>
    </source>
</reference>
<comment type="caution">
    <text evidence="1">The sequence shown here is derived from an EMBL/GenBank/DDBJ whole genome shotgun (WGS) entry which is preliminary data.</text>
</comment>
<accession>A0A9D4C7U7</accession>
<dbReference type="EMBL" id="JAIWYP010000013">
    <property type="protein sequence ID" value="KAH3719067.1"/>
    <property type="molecule type" value="Genomic_DNA"/>
</dbReference>
<reference evidence="1" key="2">
    <citation type="submission" date="2020-11" db="EMBL/GenBank/DDBJ databases">
        <authorList>
            <person name="McCartney M.A."/>
            <person name="Auch B."/>
            <person name="Kono T."/>
            <person name="Mallez S."/>
            <person name="Becker A."/>
            <person name="Gohl D.M."/>
            <person name="Silverstein K.A.T."/>
            <person name="Koren S."/>
            <person name="Bechman K.B."/>
            <person name="Herman A."/>
            <person name="Abrahante J.E."/>
            <person name="Garbe J."/>
        </authorList>
    </citation>
    <scope>NUCLEOTIDE SEQUENCE</scope>
    <source>
        <strain evidence="1">Duluth1</strain>
        <tissue evidence="1">Whole animal</tissue>
    </source>
</reference>
<evidence type="ECO:0000313" key="2">
    <source>
        <dbReference type="Proteomes" id="UP000828390"/>
    </source>
</evidence>
<evidence type="ECO:0000313" key="1">
    <source>
        <dbReference type="EMBL" id="KAH3719067.1"/>
    </source>
</evidence>
<keyword evidence="2" id="KW-1185">Reference proteome</keyword>
<dbReference type="AlphaFoldDB" id="A0A9D4C7U7"/>
<protein>
    <submittedName>
        <fullName evidence="1">Uncharacterized protein</fullName>
    </submittedName>
</protein>
<dbReference type="Proteomes" id="UP000828390">
    <property type="component" value="Unassembled WGS sequence"/>
</dbReference>
<name>A0A9D4C7U7_DREPO</name>